<evidence type="ECO:0000256" key="3">
    <source>
        <dbReference type="ARBA" id="ARBA00022801"/>
    </source>
</evidence>
<dbReference type="GO" id="GO:0006508">
    <property type="term" value="P:proteolysis"/>
    <property type="evidence" value="ECO:0007669"/>
    <property type="project" value="UniProtKB-KW"/>
</dbReference>
<dbReference type="Gene3D" id="2.30.42.10">
    <property type="match status" value="1"/>
</dbReference>
<dbReference type="EMBL" id="MFGA01000020">
    <property type="protein sequence ID" value="OGF20801.1"/>
    <property type="molecule type" value="Genomic_DNA"/>
</dbReference>
<evidence type="ECO:0000259" key="4">
    <source>
        <dbReference type="SMART" id="SM00228"/>
    </source>
</evidence>
<evidence type="ECO:0000313" key="5">
    <source>
        <dbReference type="EMBL" id="OGF20801.1"/>
    </source>
</evidence>
<dbReference type="Gene3D" id="2.40.10.10">
    <property type="entry name" value="Trypsin-like serine proteases"/>
    <property type="match status" value="2"/>
</dbReference>
<name>A0A1F5S3F0_9BACT</name>
<evidence type="ECO:0000256" key="2">
    <source>
        <dbReference type="ARBA" id="ARBA00022670"/>
    </source>
</evidence>
<feature type="domain" description="PDZ" evidence="4">
    <location>
        <begin position="322"/>
        <end position="412"/>
    </location>
</feature>
<accession>A0A1F5S3F0</accession>
<dbReference type="InterPro" id="IPR009003">
    <property type="entry name" value="Peptidase_S1_PA"/>
</dbReference>
<gene>
    <name evidence="5" type="ORF">A2257_03475</name>
</gene>
<dbReference type="PRINTS" id="PR00834">
    <property type="entry name" value="PROTEASES2C"/>
</dbReference>
<dbReference type="SMART" id="SM00228">
    <property type="entry name" value="PDZ"/>
    <property type="match status" value="1"/>
</dbReference>
<comment type="caution">
    <text evidence="5">The sequence shown here is derived from an EMBL/GenBank/DDBJ whole genome shotgun (WGS) entry which is preliminary data.</text>
</comment>
<comment type="similarity">
    <text evidence="1">Belongs to the peptidase S1C family.</text>
</comment>
<dbReference type="AlphaFoldDB" id="A0A1F5S3F0"/>
<dbReference type="Proteomes" id="UP000177407">
    <property type="component" value="Unassembled WGS sequence"/>
</dbReference>
<evidence type="ECO:0000256" key="1">
    <source>
        <dbReference type="ARBA" id="ARBA00010541"/>
    </source>
</evidence>
<dbReference type="InterPro" id="IPR001940">
    <property type="entry name" value="Peptidase_S1C"/>
</dbReference>
<keyword evidence="3" id="KW-0378">Hydrolase</keyword>
<dbReference type="PANTHER" id="PTHR43343:SF3">
    <property type="entry name" value="PROTEASE DO-LIKE 8, CHLOROPLASTIC"/>
    <property type="match status" value="1"/>
</dbReference>
<proteinExistence type="inferred from homology"/>
<dbReference type="PANTHER" id="PTHR43343">
    <property type="entry name" value="PEPTIDASE S12"/>
    <property type="match status" value="1"/>
</dbReference>
<dbReference type="SUPFAM" id="SSF50156">
    <property type="entry name" value="PDZ domain-like"/>
    <property type="match status" value="1"/>
</dbReference>
<dbReference type="Pfam" id="PF13365">
    <property type="entry name" value="Trypsin_2"/>
    <property type="match status" value="1"/>
</dbReference>
<dbReference type="GO" id="GO:0004252">
    <property type="term" value="F:serine-type endopeptidase activity"/>
    <property type="evidence" value="ECO:0007669"/>
    <property type="project" value="InterPro"/>
</dbReference>
<organism evidence="5 6">
    <name type="scientific">Candidatus Falkowbacteria bacterium RIFOXYA2_FULL_38_12</name>
    <dbReference type="NCBI Taxonomy" id="1797993"/>
    <lineage>
        <taxon>Bacteria</taxon>
        <taxon>Candidatus Falkowiibacteriota</taxon>
    </lineage>
</organism>
<dbReference type="InterPro" id="IPR036034">
    <property type="entry name" value="PDZ_sf"/>
</dbReference>
<protein>
    <recommendedName>
        <fullName evidence="4">PDZ domain-containing protein</fullName>
    </recommendedName>
</protein>
<keyword evidence="2" id="KW-0645">Protease</keyword>
<dbReference type="Pfam" id="PF13180">
    <property type="entry name" value="PDZ_2"/>
    <property type="match status" value="1"/>
</dbReference>
<evidence type="ECO:0000313" key="6">
    <source>
        <dbReference type="Proteomes" id="UP000177407"/>
    </source>
</evidence>
<reference evidence="5 6" key="1">
    <citation type="journal article" date="2016" name="Nat. Commun.">
        <title>Thousands of microbial genomes shed light on interconnected biogeochemical processes in an aquifer system.</title>
        <authorList>
            <person name="Anantharaman K."/>
            <person name="Brown C.T."/>
            <person name="Hug L.A."/>
            <person name="Sharon I."/>
            <person name="Castelle C.J."/>
            <person name="Probst A.J."/>
            <person name="Thomas B.C."/>
            <person name="Singh A."/>
            <person name="Wilkins M.J."/>
            <person name="Karaoz U."/>
            <person name="Brodie E.L."/>
            <person name="Williams K.H."/>
            <person name="Hubbard S.S."/>
            <person name="Banfield J.F."/>
        </authorList>
    </citation>
    <scope>NUCLEOTIDE SEQUENCE [LARGE SCALE GENOMIC DNA]</scope>
</reference>
<dbReference type="SUPFAM" id="SSF50494">
    <property type="entry name" value="Trypsin-like serine proteases"/>
    <property type="match status" value="1"/>
</dbReference>
<sequence length="426" mass="45029">MLEKKDIKKVFAITIIVGFLFGGFAGGSLGVLGGVYGESHIIPWFQDRFLGGTENAENDQANENKTQAVVEDSATIEAVKKVSPSVVSIIISKDLSKLYNSTGTNPFFPGFGFPFGFSFGSPAPTTPSEGGKPGEGNKQEIGGGTGFIISEDGLILTNKHVVSDKEAEYTVLTNDNQKYDAKVIATDQFLDIAVIKIEAKGLPTVELGDSDTIELGQTVIAIGNALGEYKNTVTKGVISGVGRRVVASDKSGGSEVIEEAIQTDAAINPGNSGGPLVNLAGQVIGINTAVSGEGQLIGFTIPINVAKQAIESVKTNGKIVRPWLGVRYILLDETIAKNNHIEVSYGALVVRGKVDTDLAIIPGSPADKAGLVENDIILEINGQKIDGEHPLANEIAKHKIGEEIELKVLSKGKEKMVKVSLEEFKE</sequence>
<dbReference type="InterPro" id="IPR051201">
    <property type="entry name" value="Chloro_Bact_Ser_Proteases"/>
</dbReference>
<dbReference type="InterPro" id="IPR001478">
    <property type="entry name" value="PDZ"/>
</dbReference>
<dbReference type="InterPro" id="IPR043504">
    <property type="entry name" value="Peptidase_S1_PA_chymotrypsin"/>
</dbReference>